<dbReference type="AlphaFoldDB" id="A0A508AMY7"/>
<name>A0A508AMY7_9GAMM</name>
<dbReference type="Pfam" id="PF04338">
    <property type="entry name" value="DUF481"/>
    <property type="match status" value="1"/>
</dbReference>
<dbReference type="RefSeq" id="WP_141517032.1">
    <property type="nucleotide sequence ID" value="NZ_VICE01000012.1"/>
</dbReference>
<dbReference type="EMBL" id="VICE01000012">
    <property type="protein sequence ID" value="TQD51306.1"/>
    <property type="molecule type" value="Genomic_DNA"/>
</dbReference>
<evidence type="ECO:0000313" key="2">
    <source>
        <dbReference type="EMBL" id="TQD51306.1"/>
    </source>
</evidence>
<dbReference type="PROSITE" id="PS51257">
    <property type="entry name" value="PROKAR_LIPOPROTEIN"/>
    <property type="match status" value="1"/>
</dbReference>
<sequence length="360" mass="39832">MAGRRATSPPLREGHRAVPLAGIALALSIACTPAMGAPKTDVVVLRNGDRITGEIKGLDRGILSFKTDAMGTLSIEWPHVARIETAQYLEVEQTDGNRSYGHATDPAAEGSVVLGAEDSTDTQAPLQMESIVRITPISEGSWLDHIDGHASLGLSAASANEDRQVTVSADMTYKAPRRSWTMTYEAARTESANNPVSERQDLNGIHRWFRSERWYWAATAGLTTNDELDLNLRSLIGAGLGRYWLQSSNHAFSTLGGLVFTNEEFEGEQRQENVEAILQARYEFFHFDNPDVDLSGQVTLFPSLTVSGRVRSELSLKARYELVKDLYFELSYIRSQDNQPPNDDAEQNDWSLSSSLGYKF</sequence>
<dbReference type="Proteomes" id="UP000318212">
    <property type="component" value="Unassembled WGS sequence"/>
</dbReference>
<accession>A0A508AMY7</accession>
<dbReference type="OrthoDB" id="9806250at2"/>
<evidence type="ECO:0000313" key="3">
    <source>
        <dbReference type="Proteomes" id="UP000318212"/>
    </source>
</evidence>
<proteinExistence type="predicted"/>
<feature type="compositionally biased region" description="Polar residues" evidence="1">
    <location>
        <begin position="348"/>
        <end position="360"/>
    </location>
</feature>
<feature type="region of interest" description="Disordered" evidence="1">
    <location>
        <begin position="337"/>
        <end position="360"/>
    </location>
</feature>
<gene>
    <name evidence="2" type="ORF">FKV25_01555</name>
</gene>
<dbReference type="InterPro" id="IPR007433">
    <property type="entry name" value="DUF481"/>
</dbReference>
<reference evidence="2 3" key="1">
    <citation type="submission" date="2019-06" db="EMBL/GenBank/DDBJ databases">
        <title>Lysobacter alkalisoli sp. nov. isolated from saline soil.</title>
        <authorList>
            <person name="Sun J.-Q."/>
            <person name="Xu L."/>
        </authorList>
    </citation>
    <scope>NUCLEOTIDE SEQUENCE [LARGE SCALE GENOMIC DNA]</scope>
    <source>
        <strain evidence="2 3">JCM 31130</strain>
    </source>
</reference>
<protein>
    <submittedName>
        <fullName evidence="2">DUF481 domain-containing protein</fullName>
    </submittedName>
</protein>
<comment type="caution">
    <text evidence="2">The sequence shown here is derived from an EMBL/GenBank/DDBJ whole genome shotgun (WGS) entry which is preliminary data.</text>
</comment>
<organism evidence="2 3">
    <name type="scientific">Marilutibacter aestuarii</name>
    <dbReference type="NCBI Taxonomy" id="1706195"/>
    <lineage>
        <taxon>Bacteria</taxon>
        <taxon>Pseudomonadati</taxon>
        <taxon>Pseudomonadota</taxon>
        <taxon>Gammaproteobacteria</taxon>
        <taxon>Lysobacterales</taxon>
        <taxon>Lysobacteraceae</taxon>
        <taxon>Marilutibacter</taxon>
    </lineage>
</organism>
<keyword evidence="3" id="KW-1185">Reference proteome</keyword>
<evidence type="ECO:0000256" key="1">
    <source>
        <dbReference type="SAM" id="MobiDB-lite"/>
    </source>
</evidence>